<sequence>MDIDEEESAVPATSNPPTSAPHSIITSESKLVQTPRSQTSETAETTTITHKTKIQYSSTPLSSLSNSTTSVSYSPLGVALSIMDNQDSSVQSLLPDSRGIFHYHRPKVPGRVNDRTSIQALVRALIRRRVASRSATLQCTSEAREHAFDRVIQRLGMARPILSRQLDTALSSLQKNTVCGAKPRLLLQQQRPRDIESSLSIREIEPDTDMASDSQKPQADDDDQWVSDPEDAEKDELTSDLFDIVNRIKARAAERRKTSGGVSKALGITGKSRKKTSLAAAYARYKTDDEAVRRTVSEMGQGDSDTVLQMIRAGIAVDLADNVGRTPLHIACSMGNAEIIRLLLHMGADVNATDKLGNTPLMLAATNARTDIVFSLLEAGADPRVGRGIKSALSMVRARLRLLRTQIRHQRAVEQISDERGYGEFSPARERRRQTAAVANECVDIIRLLRHYTQMQSRQGPANDSNPAYDAYKAITDDSEQHILSEHSSSQLDELSTQLMSLGLTNASNPQQDTQAKANSKGKMPESAGTDLGSKEEDQIEELLDKFALMLGVEDKAN</sequence>
<keyword evidence="1" id="KW-0677">Repeat</keyword>
<accession>A0A9W8M1E0</accession>
<feature type="region of interest" description="Disordered" evidence="4">
    <location>
        <begin position="189"/>
        <end position="236"/>
    </location>
</feature>
<feature type="compositionally biased region" description="Low complexity" evidence="4">
    <location>
        <begin position="37"/>
        <end position="48"/>
    </location>
</feature>
<keyword evidence="2 3" id="KW-0040">ANK repeat</keyword>
<evidence type="ECO:0000313" key="5">
    <source>
        <dbReference type="EMBL" id="KAJ2850832.1"/>
    </source>
</evidence>
<evidence type="ECO:0000256" key="3">
    <source>
        <dbReference type="PROSITE-ProRule" id="PRU00023"/>
    </source>
</evidence>
<dbReference type="InterPro" id="IPR036770">
    <property type="entry name" value="Ankyrin_rpt-contain_sf"/>
</dbReference>
<feature type="compositionally biased region" description="Acidic residues" evidence="4">
    <location>
        <begin position="220"/>
        <end position="234"/>
    </location>
</feature>
<protein>
    <recommendedName>
        <fullName evidence="7">Ankyrin</fullName>
    </recommendedName>
</protein>
<feature type="repeat" description="ANK" evidence="3">
    <location>
        <begin position="323"/>
        <end position="355"/>
    </location>
</feature>
<reference evidence="5" key="1">
    <citation type="submission" date="2022-07" db="EMBL/GenBank/DDBJ databases">
        <title>Phylogenomic reconstructions and comparative analyses of Kickxellomycotina fungi.</title>
        <authorList>
            <person name="Reynolds N.K."/>
            <person name="Stajich J.E."/>
            <person name="Barry K."/>
            <person name="Grigoriev I.V."/>
            <person name="Crous P."/>
            <person name="Smith M.E."/>
        </authorList>
    </citation>
    <scope>NUCLEOTIDE SEQUENCE</scope>
    <source>
        <strain evidence="5">NRRL 1566</strain>
    </source>
</reference>
<feature type="region of interest" description="Disordered" evidence="4">
    <location>
        <begin position="505"/>
        <end position="539"/>
    </location>
</feature>
<dbReference type="SUPFAM" id="SSF48403">
    <property type="entry name" value="Ankyrin repeat"/>
    <property type="match status" value="1"/>
</dbReference>
<evidence type="ECO:0000256" key="2">
    <source>
        <dbReference type="ARBA" id="ARBA00023043"/>
    </source>
</evidence>
<feature type="region of interest" description="Disordered" evidence="4">
    <location>
        <begin position="1"/>
        <end position="48"/>
    </location>
</feature>
<dbReference type="EMBL" id="JANBUW010000022">
    <property type="protein sequence ID" value="KAJ2850832.1"/>
    <property type="molecule type" value="Genomic_DNA"/>
</dbReference>
<dbReference type="InterPro" id="IPR002110">
    <property type="entry name" value="Ankyrin_rpt"/>
</dbReference>
<evidence type="ECO:0000256" key="4">
    <source>
        <dbReference type="SAM" id="MobiDB-lite"/>
    </source>
</evidence>
<dbReference type="Gene3D" id="1.25.40.20">
    <property type="entry name" value="Ankyrin repeat-containing domain"/>
    <property type="match status" value="1"/>
</dbReference>
<dbReference type="PANTHER" id="PTHR24171">
    <property type="entry name" value="ANKYRIN REPEAT DOMAIN-CONTAINING PROTEIN 39-RELATED"/>
    <property type="match status" value="1"/>
</dbReference>
<evidence type="ECO:0000313" key="6">
    <source>
        <dbReference type="Proteomes" id="UP001139887"/>
    </source>
</evidence>
<feature type="repeat" description="ANK" evidence="3">
    <location>
        <begin position="356"/>
        <end position="388"/>
    </location>
</feature>
<dbReference type="PROSITE" id="PS50297">
    <property type="entry name" value="ANK_REP_REGION"/>
    <property type="match status" value="2"/>
</dbReference>
<name>A0A9W8M1E0_9FUNG</name>
<dbReference type="PROSITE" id="PS50088">
    <property type="entry name" value="ANK_REPEAT"/>
    <property type="match status" value="2"/>
</dbReference>
<feature type="compositionally biased region" description="Polar residues" evidence="4">
    <location>
        <begin position="505"/>
        <end position="518"/>
    </location>
</feature>
<dbReference type="OrthoDB" id="341259at2759"/>
<keyword evidence="6" id="KW-1185">Reference proteome</keyword>
<organism evidence="5 6">
    <name type="scientific">Coemansia brasiliensis</name>
    <dbReference type="NCBI Taxonomy" id="2650707"/>
    <lineage>
        <taxon>Eukaryota</taxon>
        <taxon>Fungi</taxon>
        <taxon>Fungi incertae sedis</taxon>
        <taxon>Zoopagomycota</taxon>
        <taxon>Kickxellomycotina</taxon>
        <taxon>Kickxellomycetes</taxon>
        <taxon>Kickxellales</taxon>
        <taxon>Kickxellaceae</taxon>
        <taxon>Coemansia</taxon>
    </lineage>
</organism>
<dbReference type="Proteomes" id="UP001139887">
    <property type="component" value="Unassembled WGS sequence"/>
</dbReference>
<proteinExistence type="predicted"/>
<feature type="compositionally biased region" description="Polar residues" evidence="4">
    <location>
        <begin position="11"/>
        <end position="36"/>
    </location>
</feature>
<comment type="caution">
    <text evidence="5">The sequence shown here is derived from an EMBL/GenBank/DDBJ whole genome shotgun (WGS) entry which is preliminary data.</text>
</comment>
<evidence type="ECO:0000256" key="1">
    <source>
        <dbReference type="ARBA" id="ARBA00022737"/>
    </source>
</evidence>
<dbReference type="AlphaFoldDB" id="A0A9W8M1E0"/>
<dbReference type="SMART" id="SM00248">
    <property type="entry name" value="ANK"/>
    <property type="match status" value="2"/>
</dbReference>
<dbReference type="PRINTS" id="PR01415">
    <property type="entry name" value="ANKYRIN"/>
</dbReference>
<gene>
    <name evidence="5" type="ORF">IWW36_001556</name>
</gene>
<evidence type="ECO:0008006" key="7">
    <source>
        <dbReference type="Google" id="ProtNLM"/>
    </source>
</evidence>
<dbReference type="Pfam" id="PF12796">
    <property type="entry name" value="Ank_2"/>
    <property type="match status" value="1"/>
</dbReference>